<comment type="function">
    <text evidence="3">Required for formate dehydrogenase (FDH) activity. Acts as a sulfur carrier protein that transfers sulfur from IscS to the molybdenum cofactor prior to its insertion into FDH.</text>
</comment>
<dbReference type="GO" id="GO:0006777">
    <property type="term" value="P:Mo-molybdopterin cofactor biosynthetic process"/>
    <property type="evidence" value="ECO:0007669"/>
    <property type="project" value="UniProtKB-UniRule"/>
</dbReference>
<evidence type="ECO:0000256" key="1">
    <source>
        <dbReference type="ARBA" id="ARBA00022490"/>
    </source>
</evidence>
<feature type="binding site" evidence="3">
    <location>
        <begin position="237"/>
        <end position="242"/>
    </location>
    <ligand>
        <name>Mo-bis(molybdopterin guanine dinucleotide)</name>
        <dbReference type="ChEBI" id="CHEBI:60539"/>
    </ligand>
</feature>
<evidence type="ECO:0000313" key="4">
    <source>
        <dbReference type="EMBL" id="SEG08986.1"/>
    </source>
</evidence>
<dbReference type="EMBL" id="FNUK01000028">
    <property type="protein sequence ID" value="SEG08986.1"/>
    <property type="molecule type" value="Genomic_DNA"/>
</dbReference>
<gene>
    <name evidence="3" type="primary">fdhD</name>
    <name evidence="4" type="ORF">SAMN05660865_01714</name>
</gene>
<dbReference type="RefSeq" id="WP_103896628.1">
    <property type="nucleotide sequence ID" value="NZ_FNUK01000028.1"/>
</dbReference>
<dbReference type="NCBIfam" id="TIGR00129">
    <property type="entry name" value="fdhD_narQ"/>
    <property type="match status" value="1"/>
</dbReference>
<dbReference type="HAMAP" id="MF_00187">
    <property type="entry name" value="FdhD"/>
    <property type="match status" value="1"/>
</dbReference>
<proteinExistence type="inferred from homology"/>
<keyword evidence="5" id="KW-1185">Reference proteome</keyword>
<organism evidence="4 5">
    <name type="scientific">Caloramator fervidus</name>
    <dbReference type="NCBI Taxonomy" id="29344"/>
    <lineage>
        <taxon>Bacteria</taxon>
        <taxon>Bacillati</taxon>
        <taxon>Bacillota</taxon>
        <taxon>Clostridia</taxon>
        <taxon>Eubacteriales</taxon>
        <taxon>Clostridiaceae</taxon>
        <taxon>Caloramator</taxon>
    </lineage>
</organism>
<dbReference type="GO" id="GO:0097163">
    <property type="term" value="F:sulfur carrier activity"/>
    <property type="evidence" value="ECO:0007669"/>
    <property type="project" value="UniProtKB-UniRule"/>
</dbReference>
<dbReference type="Gene3D" id="3.10.20.10">
    <property type="match status" value="1"/>
</dbReference>
<dbReference type="SUPFAM" id="SSF53927">
    <property type="entry name" value="Cytidine deaminase-like"/>
    <property type="match status" value="1"/>
</dbReference>
<evidence type="ECO:0000256" key="3">
    <source>
        <dbReference type="HAMAP-Rule" id="MF_00187"/>
    </source>
</evidence>
<feature type="active site" description="Cysteine persulfide intermediate" evidence="3">
    <location>
        <position position="100"/>
    </location>
</feature>
<comment type="similarity">
    <text evidence="3">Belongs to the FdhD family.</text>
</comment>
<dbReference type="PANTHER" id="PTHR30592">
    <property type="entry name" value="FORMATE DEHYDROGENASE"/>
    <property type="match status" value="1"/>
</dbReference>
<dbReference type="PANTHER" id="PTHR30592:SF1">
    <property type="entry name" value="SULFUR CARRIER PROTEIN FDHD"/>
    <property type="match status" value="1"/>
</dbReference>
<dbReference type="PIRSF" id="PIRSF015626">
    <property type="entry name" value="FdhD"/>
    <property type="match status" value="1"/>
</dbReference>
<dbReference type="AlphaFoldDB" id="A0A1H5XCQ2"/>
<dbReference type="InterPro" id="IPR003786">
    <property type="entry name" value="FdhD"/>
</dbReference>
<dbReference type="GO" id="GO:0016783">
    <property type="term" value="F:sulfurtransferase activity"/>
    <property type="evidence" value="ECO:0007669"/>
    <property type="project" value="InterPro"/>
</dbReference>
<dbReference type="InterPro" id="IPR016193">
    <property type="entry name" value="Cytidine_deaminase-like"/>
</dbReference>
<dbReference type="Gene3D" id="3.40.140.10">
    <property type="entry name" value="Cytidine Deaminase, domain 2"/>
    <property type="match status" value="1"/>
</dbReference>
<dbReference type="Pfam" id="PF02634">
    <property type="entry name" value="FdhD-NarQ"/>
    <property type="match status" value="1"/>
</dbReference>
<evidence type="ECO:0000256" key="2">
    <source>
        <dbReference type="ARBA" id="ARBA00023150"/>
    </source>
</evidence>
<dbReference type="Proteomes" id="UP000242850">
    <property type="component" value="Unassembled WGS sequence"/>
</dbReference>
<keyword evidence="1 3" id="KW-0963">Cytoplasm</keyword>
<dbReference type="GO" id="GO:0005737">
    <property type="term" value="C:cytoplasm"/>
    <property type="evidence" value="ECO:0007669"/>
    <property type="project" value="UniProtKB-SubCell"/>
</dbReference>
<comment type="subcellular location">
    <subcellularLocation>
        <location evidence="3">Cytoplasm</location>
    </subcellularLocation>
</comment>
<keyword evidence="2 3" id="KW-0501">Molybdenum cofactor biosynthesis</keyword>
<accession>A0A1H5XCQ2</accession>
<evidence type="ECO:0000313" key="5">
    <source>
        <dbReference type="Proteomes" id="UP000242850"/>
    </source>
</evidence>
<name>A0A1H5XCQ2_9CLOT</name>
<dbReference type="OrthoDB" id="9782042at2"/>
<reference evidence="5" key="1">
    <citation type="submission" date="2016-10" db="EMBL/GenBank/DDBJ databases">
        <authorList>
            <person name="Varghese N."/>
            <person name="Submissions S."/>
        </authorList>
    </citation>
    <scope>NUCLEOTIDE SEQUENCE [LARGE SCALE GENOMIC DNA]</scope>
    <source>
        <strain evidence="5">DSM 5463</strain>
    </source>
</reference>
<protein>
    <recommendedName>
        <fullName evidence="3">Sulfur carrier protein FdhD</fullName>
    </recommendedName>
</protein>
<sequence length="247" mass="28227">MEGIRLYKIKRYFKDNVEELNDLVVVEYPINIFINNEFYITLMCLPTNIVELIYGFLFFDGIIDTKEDVKDIIINKQNAFINLNRSIGKINIKRVLTTGCGQGSIHIDYIYRKQLNILKHNVEMDYQSILKVMKKFNEESNMFKQTGGVHSAALCDNDIIFRVDDIGRHNAVDKVIGFGILNDINFQDKSLLITGRISSDMLIKAAKAKIPLVISHSAPTNMAIDLAKTLNIRLVGFVRGEKMNIYT</sequence>